<name>A0ABQ2X8K8_9BURK</name>
<gene>
    <name evidence="1" type="ORF">GCM10011282_07880</name>
</gene>
<reference evidence="2" key="1">
    <citation type="journal article" date="2019" name="Int. J. Syst. Evol. Microbiol.">
        <title>The Global Catalogue of Microorganisms (GCM) 10K type strain sequencing project: providing services to taxonomists for standard genome sequencing and annotation.</title>
        <authorList>
            <consortium name="The Broad Institute Genomics Platform"/>
            <consortium name="The Broad Institute Genome Sequencing Center for Infectious Disease"/>
            <person name="Wu L."/>
            <person name="Ma J."/>
        </authorList>
    </citation>
    <scope>NUCLEOTIDE SEQUENCE [LARGE SCALE GENOMIC DNA]</scope>
    <source>
        <strain evidence="2">KCTC 23916</strain>
    </source>
</reference>
<proteinExistence type="predicted"/>
<dbReference type="Proteomes" id="UP000620127">
    <property type="component" value="Unassembled WGS sequence"/>
</dbReference>
<dbReference type="EMBL" id="BMYT01000001">
    <property type="protein sequence ID" value="GGX04132.1"/>
    <property type="molecule type" value="Genomic_DNA"/>
</dbReference>
<protein>
    <recommendedName>
        <fullName evidence="3">Dynactin subunit 6</fullName>
    </recommendedName>
</protein>
<accession>A0ABQ2X8K8</accession>
<evidence type="ECO:0008006" key="3">
    <source>
        <dbReference type="Google" id="ProtNLM"/>
    </source>
</evidence>
<sequence>MKHCCNLVIYINTIAQSHNACIAGAGEIILAPNVSVGSCRKEARMECDLICSGLHIRTTANTPVTKGDNVCRGVYGGGDRAQYR</sequence>
<organism evidence="1 2">
    <name type="scientific">Undibacterium macrobrachii</name>
    <dbReference type="NCBI Taxonomy" id="1119058"/>
    <lineage>
        <taxon>Bacteria</taxon>
        <taxon>Pseudomonadati</taxon>
        <taxon>Pseudomonadota</taxon>
        <taxon>Betaproteobacteria</taxon>
        <taxon>Burkholderiales</taxon>
        <taxon>Oxalobacteraceae</taxon>
        <taxon>Undibacterium</taxon>
    </lineage>
</organism>
<evidence type="ECO:0000313" key="1">
    <source>
        <dbReference type="EMBL" id="GGX04132.1"/>
    </source>
</evidence>
<comment type="caution">
    <text evidence="1">The sequence shown here is derived from an EMBL/GenBank/DDBJ whole genome shotgun (WGS) entry which is preliminary data.</text>
</comment>
<evidence type="ECO:0000313" key="2">
    <source>
        <dbReference type="Proteomes" id="UP000620127"/>
    </source>
</evidence>
<keyword evidence="2" id="KW-1185">Reference proteome</keyword>